<dbReference type="PANTHER" id="PTHR11803:SF39">
    <property type="entry name" value="2-IMINOBUTANOATE_2-IMINOPROPANOATE DEAMINASE"/>
    <property type="match status" value="1"/>
</dbReference>
<dbReference type="OrthoDB" id="309640at2759"/>
<comment type="similarity">
    <text evidence="1">Belongs to the RutC family.</text>
</comment>
<dbReference type="NCBIfam" id="TIGR00004">
    <property type="entry name" value="Rid family detoxifying hydrolase"/>
    <property type="match status" value="1"/>
</dbReference>
<dbReference type="InterPro" id="IPR006056">
    <property type="entry name" value="RidA"/>
</dbReference>
<protein>
    <submittedName>
        <fullName evidence="2">Uncharacterized protein</fullName>
    </submittedName>
</protein>
<dbReference type="FunFam" id="3.30.1330.40:FF:000001">
    <property type="entry name" value="L-PSP family endoribonuclease"/>
    <property type="match status" value="1"/>
</dbReference>
<evidence type="ECO:0000256" key="1">
    <source>
        <dbReference type="ARBA" id="ARBA00010552"/>
    </source>
</evidence>
<accession>A0A9D4TLP6</accession>
<dbReference type="SUPFAM" id="SSF55298">
    <property type="entry name" value="YjgF-like"/>
    <property type="match status" value="1"/>
</dbReference>
<dbReference type="CDD" id="cd00448">
    <property type="entry name" value="YjgF_YER057c_UK114_family"/>
    <property type="match status" value="1"/>
</dbReference>
<evidence type="ECO:0000313" key="2">
    <source>
        <dbReference type="EMBL" id="KAI3428692.1"/>
    </source>
</evidence>
<reference evidence="2" key="1">
    <citation type="journal article" date="2019" name="Plant J.">
        <title>Chlorella vulgaris genome assembly and annotation reveals the molecular basis for metabolic acclimation to high light conditions.</title>
        <authorList>
            <person name="Cecchin M."/>
            <person name="Marcolungo L."/>
            <person name="Rossato M."/>
            <person name="Girolomoni L."/>
            <person name="Cosentino E."/>
            <person name="Cuine S."/>
            <person name="Li-Beisson Y."/>
            <person name="Delledonne M."/>
            <person name="Ballottari M."/>
        </authorList>
    </citation>
    <scope>NUCLEOTIDE SEQUENCE</scope>
    <source>
        <strain evidence="2">211/11P</strain>
    </source>
</reference>
<reference evidence="2" key="2">
    <citation type="submission" date="2020-11" db="EMBL/GenBank/DDBJ databases">
        <authorList>
            <person name="Cecchin M."/>
            <person name="Marcolungo L."/>
            <person name="Rossato M."/>
            <person name="Girolomoni L."/>
            <person name="Cosentino E."/>
            <person name="Cuine S."/>
            <person name="Li-Beisson Y."/>
            <person name="Delledonne M."/>
            <person name="Ballottari M."/>
        </authorList>
    </citation>
    <scope>NUCLEOTIDE SEQUENCE</scope>
    <source>
        <strain evidence="2">211/11P</strain>
        <tissue evidence="2">Whole cell</tissue>
    </source>
</reference>
<comment type="caution">
    <text evidence="2">The sequence shown here is derived from an EMBL/GenBank/DDBJ whole genome shotgun (WGS) entry which is preliminary data.</text>
</comment>
<sequence>MAATLLSAVCSTTRLSVTKPSQQRAVSQGLRAVHRKSAMPVQAAAREVVSTDKAPGAVGPYSQAIKANGMVYISGQVGLVPGTKDFAGDSVEEQAEQVMKNMGAILEAAGSDWSKVVKTTILLVDMADFATVNTVYGKYFPEQPPARATFAVQGLPLGAKVEIEATALL</sequence>
<dbReference type="Proteomes" id="UP001055712">
    <property type="component" value="Unassembled WGS sequence"/>
</dbReference>
<proteinExistence type="inferred from homology"/>
<organism evidence="2 3">
    <name type="scientific">Chlorella vulgaris</name>
    <name type="common">Green alga</name>
    <dbReference type="NCBI Taxonomy" id="3077"/>
    <lineage>
        <taxon>Eukaryota</taxon>
        <taxon>Viridiplantae</taxon>
        <taxon>Chlorophyta</taxon>
        <taxon>core chlorophytes</taxon>
        <taxon>Trebouxiophyceae</taxon>
        <taxon>Chlorellales</taxon>
        <taxon>Chlorellaceae</taxon>
        <taxon>Chlorella clade</taxon>
        <taxon>Chlorella</taxon>
    </lineage>
</organism>
<dbReference type="GO" id="GO:0019239">
    <property type="term" value="F:deaminase activity"/>
    <property type="evidence" value="ECO:0007669"/>
    <property type="project" value="TreeGrafter"/>
</dbReference>
<dbReference type="PANTHER" id="PTHR11803">
    <property type="entry name" value="2-IMINOBUTANOATE/2-IMINOPROPANOATE DEAMINASE RIDA"/>
    <property type="match status" value="1"/>
</dbReference>
<dbReference type="EMBL" id="SIDB01000009">
    <property type="protein sequence ID" value="KAI3428692.1"/>
    <property type="molecule type" value="Genomic_DNA"/>
</dbReference>
<dbReference type="Gene3D" id="3.30.1330.40">
    <property type="entry name" value="RutC-like"/>
    <property type="match status" value="1"/>
</dbReference>
<dbReference type="InterPro" id="IPR035959">
    <property type="entry name" value="RutC-like_sf"/>
</dbReference>
<dbReference type="InterPro" id="IPR006175">
    <property type="entry name" value="YjgF/YER057c/UK114"/>
</dbReference>
<evidence type="ECO:0000313" key="3">
    <source>
        <dbReference type="Proteomes" id="UP001055712"/>
    </source>
</evidence>
<dbReference type="AlphaFoldDB" id="A0A9D4TLP6"/>
<gene>
    <name evidence="2" type="ORF">D9Q98_007515</name>
</gene>
<dbReference type="Pfam" id="PF01042">
    <property type="entry name" value="Ribonuc_L-PSP"/>
    <property type="match status" value="1"/>
</dbReference>
<dbReference type="GO" id="GO:0005739">
    <property type="term" value="C:mitochondrion"/>
    <property type="evidence" value="ECO:0007669"/>
    <property type="project" value="TreeGrafter"/>
</dbReference>
<keyword evidence="3" id="KW-1185">Reference proteome</keyword>
<name>A0A9D4TLP6_CHLVU</name>
<dbReference type="GO" id="GO:0005829">
    <property type="term" value="C:cytosol"/>
    <property type="evidence" value="ECO:0007669"/>
    <property type="project" value="TreeGrafter"/>
</dbReference>